<feature type="region of interest" description="Disordered" evidence="5">
    <location>
        <begin position="615"/>
        <end position="636"/>
    </location>
</feature>
<evidence type="ECO:0000256" key="2">
    <source>
        <dbReference type="PROSITE-ProRule" id="PRU00176"/>
    </source>
</evidence>
<dbReference type="eggNOG" id="KOG2135">
    <property type="taxonomic scope" value="Eukaryota"/>
</dbReference>
<keyword evidence="3" id="KW-0862">Zinc</keyword>
<dbReference type="PROSITE" id="PS50102">
    <property type="entry name" value="RRM"/>
    <property type="match status" value="1"/>
</dbReference>
<feature type="region of interest" description="Disordered" evidence="5">
    <location>
        <begin position="284"/>
        <end position="315"/>
    </location>
</feature>
<evidence type="ECO:0000259" key="6">
    <source>
        <dbReference type="PROSITE" id="PS50102"/>
    </source>
</evidence>
<feature type="region of interest" description="Disordered" evidence="5">
    <location>
        <begin position="1"/>
        <end position="149"/>
    </location>
</feature>
<dbReference type="EMBL" id="KK198761">
    <property type="protein sequence ID" value="KCW55971.1"/>
    <property type="molecule type" value="Genomic_DNA"/>
</dbReference>
<accession>A0A059AQP1</accession>
<dbReference type="PROSITE" id="PS50103">
    <property type="entry name" value="ZF_C3H1"/>
    <property type="match status" value="1"/>
</dbReference>
<dbReference type="InParanoid" id="A0A059AQP1"/>
<evidence type="ECO:0000256" key="3">
    <source>
        <dbReference type="PROSITE-ProRule" id="PRU00723"/>
    </source>
</evidence>
<feature type="compositionally biased region" description="Polar residues" evidence="5">
    <location>
        <begin position="78"/>
        <end position="92"/>
    </location>
</feature>
<dbReference type="CDD" id="cd12257">
    <property type="entry name" value="RRM1_RBM26_like"/>
    <property type="match status" value="1"/>
</dbReference>
<evidence type="ECO:0000256" key="5">
    <source>
        <dbReference type="SAM" id="MobiDB-lite"/>
    </source>
</evidence>
<dbReference type="GO" id="GO:0003729">
    <property type="term" value="F:mRNA binding"/>
    <property type="evidence" value="ECO:0007669"/>
    <property type="project" value="EnsemblPlants"/>
</dbReference>
<dbReference type="Gene3D" id="3.30.70.330">
    <property type="match status" value="1"/>
</dbReference>
<feature type="compositionally biased region" description="Basic and acidic residues" evidence="5">
    <location>
        <begin position="875"/>
        <end position="884"/>
    </location>
</feature>
<keyword evidence="1 2" id="KW-0694">RNA-binding</keyword>
<dbReference type="FunFam" id="3.30.70.330:FF:000719">
    <property type="entry name" value="Predicted protein"/>
    <property type="match status" value="1"/>
</dbReference>
<dbReference type="GO" id="GO:0008270">
    <property type="term" value="F:zinc ion binding"/>
    <property type="evidence" value="ECO:0007669"/>
    <property type="project" value="UniProtKB-KW"/>
</dbReference>
<dbReference type="Pfam" id="PF00076">
    <property type="entry name" value="RRM_1"/>
    <property type="match status" value="1"/>
</dbReference>
<evidence type="ECO:0000313" key="8">
    <source>
        <dbReference type="EMBL" id="KCW55971.1"/>
    </source>
</evidence>
<feature type="compositionally biased region" description="Basic and acidic residues" evidence="5">
    <location>
        <begin position="94"/>
        <end position="106"/>
    </location>
</feature>
<keyword evidence="3" id="KW-0863">Zinc-finger</keyword>
<feature type="domain" description="C3H1-type" evidence="7">
    <location>
        <begin position="226"/>
        <end position="254"/>
    </location>
</feature>
<dbReference type="Gramene" id="KCW55971">
    <property type="protein sequence ID" value="KCW55971"/>
    <property type="gene ID" value="EUGRSUZ_I01752"/>
</dbReference>
<sequence>MVLKVASQMSGDLSPSDYASDPEDKEFSDDDDDDRNHKHRRRETRSQSSDKDALEHNIARSYRKHNKPFDNGHMFRANETQDSQSWKNYNAVSSEREFSSKFEKRHPGSVSLPRGPLDLNPRGRANQTFSGNSGPGRGRGRDSGAWNHRDTRFNSVDIASQVMHRGSIRPSLFPGRGLPGASNAQNASWGAYGLIPGVASGGLDALSSVGLQGAFRPPISTSLGMGIPRQRCRDFEERGFCLRGDMCPMEHGVNRIVVEDVQSLSQFNLPVSLPSAHLLGPPALPGPIPSGSASSTSLMNNNGPQGKSGKHGMSDDSLVLNSAYSAAANVVGADLYDPDQPLWSNNGPEGSSLLALHSSQADETESSFNHDISDRHVKKAADTDHQDRGAGLSVASQNPTSSVWGRIRSSKVKTNSKGETDAKSSTSDMVGDEMKEKQEASANVIASSHRGKQIAGEDKSSKAIDLSQKTQSVAMRFVRKPTQKASRTLFVNGIPQKSNKREALLSHFHKFGEIIDIYIPTNSERAFVQFSKREEAEAALKAPDAVMGNRFIKLWWANRDSIPDDGISSVNSASLTPHGGTAGSVPTILSIANRTKDNIQSTPLKAIDIPVAESALPSSDQSKPLTPNGSKVTPPLQKKLESLEQLKEELRKKREMLDRKRNDFKRQLDKLEKQASGVKGEVIAEQAAKRQKLGLEADAAKAVTPRSSDVAAVTERSFATADAMASSNDEVVDNENKLVEGATQGSRDTSSLISMEGSSSMNQLNLSSTPAGFPYIHRYKLDNRPTTFKILPPLPASFASVPALKEHFSSFGDLAILELEDVEGQDDINGSETLKTVSAHIGFVTRHSAEKAFAHGKCWQGHNLQFAWLATRSSNDMRDQRSSPRAEPSTIHSAGKESHISLQETGNGDAEYSERQGDDENIDAAEVSQPNPPLGSAEEGSQESPVR</sequence>
<feature type="domain" description="RRM" evidence="6">
    <location>
        <begin position="487"/>
        <end position="559"/>
    </location>
</feature>
<keyword evidence="3" id="KW-0479">Metal-binding</keyword>
<feature type="compositionally biased region" description="Basic and acidic residues" evidence="5">
    <location>
        <begin position="44"/>
        <end position="58"/>
    </location>
</feature>
<protein>
    <recommendedName>
        <fullName evidence="9">C3H1-type domain-containing protein</fullName>
    </recommendedName>
</protein>
<dbReference type="InterPro" id="IPR000571">
    <property type="entry name" value="Znf_CCCH"/>
</dbReference>
<dbReference type="FunCoup" id="A0A059AQP1">
    <property type="interactions" value="1653"/>
</dbReference>
<dbReference type="AlphaFoldDB" id="A0A059AQP1"/>
<feature type="compositionally biased region" description="Polar residues" evidence="5">
    <location>
        <begin position="394"/>
        <end position="403"/>
    </location>
</feature>
<dbReference type="KEGG" id="egr:104419231"/>
<dbReference type="STRING" id="71139.A0A059AQP1"/>
<dbReference type="InterPro" id="IPR000504">
    <property type="entry name" value="RRM_dom"/>
</dbReference>
<name>A0A059AQP1_EUCGR</name>
<evidence type="ECO:0008006" key="9">
    <source>
        <dbReference type="Google" id="ProtNLM"/>
    </source>
</evidence>
<dbReference type="InterPro" id="IPR045137">
    <property type="entry name" value="RBM26/27"/>
</dbReference>
<proteinExistence type="predicted"/>
<dbReference type="SMART" id="SM00360">
    <property type="entry name" value="RRM"/>
    <property type="match status" value="1"/>
</dbReference>
<dbReference type="PANTHER" id="PTHR14398:SF0">
    <property type="entry name" value="ZINC FINGER PROTEIN SWM"/>
    <property type="match status" value="1"/>
</dbReference>
<feature type="compositionally biased region" description="Polar residues" evidence="5">
    <location>
        <begin position="616"/>
        <end position="631"/>
    </location>
</feature>
<dbReference type="GO" id="GO:0003723">
    <property type="term" value="F:RNA binding"/>
    <property type="evidence" value="ECO:0000318"/>
    <property type="project" value="GO_Central"/>
</dbReference>
<feature type="zinc finger region" description="C3H1-type" evidence="3">
    <location>
        <begin position="226"/>
        <end position="254"/>
    </location>
</feature>
<evidence type="ECO:0000256" key="1">
    <source>
        <dbReference type="ARBA" id="ARBA00022884"/>
    </source>
</evidence>
<dbReference type="SUPFAM" id="SSF54928">
    <property type="entry name" value="RNA-binding domain, RBD"/>
    <property type="match status" value="1"/>
</dbReference>
<organism evidence="8">
    <name type="scientific">Eucalyptus grandis</name>
    <name type="common">Flooded gum</name>
    <dbReference type="NCBI Taxonomy" id="71139"/>
    <lineage>
        <taxon>Eukaryota</taxon>
        <taxon>Viridiplantae</taxon>
        <taxon>Streptophyta</taxon>
        <taxon>Embryophyta</taxon>
        <taxon>Tracheophyta</taxon>
        <taxon>Spermatophyta</taxon>
        <taxon>Magnoliopsida</taxon>
        <taxon>eudicotyledons</taxon>
        <taxon>Gunneridae</taxon>
        <taxon>Pentapetalae</taxon>
        <taxon>rosids</taxon>
        <taxon>malvids</taxon>
        <taxon>Myrtales</taxon>
        <taxon>Myrtaceae</taxon>
        <taxon>Myrtoideae</taxon>
        <taxon>Eucalypteae</taxon>
        <taxon>Eucalyptus</taxon>
    </lineage>
</organism>
<dbReference type="InterPro" id="IPR012677">
    <property type="entry name" value="Nucleotide-bd_a/b_plait_sf"/>
</dbReference>
<keyword evidence="4" id="KW-0175">Coiled coil</keyword>
<feature type="compositionally biased region" description="Low complexity" evidence="5">
    <location>
        <begin position="289"/>
        <end position="298"/>
    </location>
</feature>
<dbReference type="InterPro" id="IPR035979">
    <property type="entry name" value="RBD_domain_sf"/>
</dbReference>
<feature type="region of interest" description="Disordered" evidence="5">
    <location>
        <begin position="341"/>
        <end position="466"/>
    </location>
</feature>
<dbReference type="SMART" id="SM00356">
    <property type="entry name" value="ZnF_C3H1"/>
    <property type="match status" value="1"/>
</dbReference>
<dbReference type="OrthoDB" id="443401at2759"/>
<feature type="region of interest" description="Disordered" evidence="5">
    <location>
        <begin position="875"/>
        <end position="947"/>
    </location>
</feature>
<feature type="compositionally biased region" description="Basic and acidic residues" evidence="5">
    <location>
        <begin position="371"/>
        <end position="388"/>
    </location>
</feature>
<feature type="coiled-coil region" evidence="4">
    <location>
        <begin position="636"/>
        <end position="681"/>
    </location>
</feature>
<dbReference type="OMA" id="NESYDEM"/>
<dbReference type="PANTHER" id="PTHR14398">
    <property type="entry name" value="RNA RECOGNITION RRM/RNP DOMAIN"/>
    <property type="match status" value="1"/>
</dbReference>
<evidence type="ECO:0000259" key="7">
    <source>
        <dbReference type="PROSITE" id="PS50103"/>
    </source>
</evidence>
<gene>
    <name evidence="8" type="ORF">EUGRSUZ_I01752</name>
</gene>
<evidence type="ECO:0000256" key="4">
    <source>
        <dbReference type="SAM" id="Coils"/>
    </source>
</evidence>
<dbReference type="GO" id="GO:0005634">
    <property type="term" value="C:nucleus"/>
    <property type="evidence" value="ECO:0000318"/>
    <property type="project" value="GO_Central"/>
</dbReference>
<feature type="compositionally biased region" description="Basic and acidic residues" evidence="5">
    <location>
        <begin position="139"/>
        <end position="149"/>
    </location>
</feature>
<feature type="compositionally biased region" description="Polar residues" evidence="5">
    <location>
        <begin position="357"/>
        <end position="370"/>
    </location>
</feature>
<feature type="compositionally biased region" description="Acidic residues" evidence="5">
    <location>
        <begin position="20"/>
        <end position="33"/>
    </location>
</feature>
<reference evidence="8" key="1">
    <citation type="submission" date="2013-07" db="EMBL/GenBank/DDBJ databases">
        <title>The genome of Eucalyptus grandis.</title>
        <authorList>
            <person name="Schmutz J."/>
            <person name="Hayes R."/>
            <person name="Myburg A."/>
            <person name="Tuskan G."/>
            <person name="Grattapaglia D."/>
            <person name="Rokhsar D.S."/>
        </authorList>
    </citation>
    <scope>NUCLEOTIDE SEQUENCE</scope>
    <source>
        <tissue evidence="8">Leaf extractions</tissue>
    </source>
</reference>